<evidence type="ECO:0000256" key="8">
    <source>
        <dbReference type="ARBA" id="ARBA00023002"/>
    </source>
</evidence>
<evidence type="ECO:0000256" key="9">
    <source>
        <dbReference type="ARBA" id="ARBA00023004"/>
    </source>
</evidence>
<dbReference type="EMBL" id="JALJOR010000010">
    <property type="protein sequence ID" value="KAK9810049.1"/>
    <property type="molecule type" value="Genomic_DNA"/>
</dbReference>
<feature type="binding site" evidence="12">
    <location>
        <position position="109"/>
    </location>
    <ligand>
        <name>Fe(2+)</name>
        <dbReference type="ChEBI" id="CHEBI:29033"/>
        <note>for iron-dependent acireductone dioxygenase activity</note>
    </ligand>
</feature>
<dbReference type="InterPro" id="IPR014710">
    <property type="entry name" value="RmlC-like_jellyroll"/>
</dbReference>
<evidence type="ECO:0000256" key="12">
    <source>
        <dbReference type="HAMAP-Rule" id="MF_03154"/>
    </source>
</evidence>
<feature type="binding site" evidence="12">
    <location>
        <position position="107"/>
    </location>
    <ligand>
        <name>Ni(2+)</name>
        <dbReference type="ChEBI" id="CHEBI:49786"/>
        <note>for nickel-dependent acireductone dioxygenase activity</note>
    </ligand>
</feature>
<keyword evidence="4 12" id="KW-0533">Nickel</keyword>
<feature type="binding site" evidence="12">
    <location>
        <position position="109"/>
    </location>
    <ligand>
        <name>Ni(2+)</name>
        <dbReference type="ChEBI" id="CHEBI:49786"/>
        <note>for nickel-dependent acireductone dioxygenase activity</note>
    </ligand>
</feature>
<dbReference type="EC" id="1.13.11.54" evidence="12"/>
<comment type="subcellular location">
    <subcellularLocation>
        <location evidence="2">Cell membrane</location>
        <topology evidence="2">Peripheral membrane protein</topology>
        <orientation evidence="2">Cytoplasmic side</orientation>
    </subcellularLocation>
    <subcellularLocation>
        <location evidence="12">Cytoplasm</location>
    </subcellularLocation>
    <subcellularLocation>
        <location evidence="12">Nucleus</location>
    </subcellularLocation>
</comment>
<dbReference type="EC" id="1.13.11.53" evidence="12"/>
<feature type="binding site" evidence="12">
    <location>
        <position position="113"/>
    </location>
    <ligand>
        <name>Ni(2+)</name>
        <dbReference type="ChEBI" id="CHEBI:49786"/>
        <note>for nickel-dependent acireductone dioxygenase activity</note>
    </ligand>
</feature>
<organism evidence="13 14">
    <name type="scientific">[Myrmecia] bisecta</name>
    <dbReference type="NCBI Taxonomy" id="41462"/>
    <lineage>
        <taxon>Eukaryota</taxon>
        <taxon>Viridiplantae</taxon>
        <taxon>Chlorophyta</taxon>
        <taxon>core chlorophytes</taxon>
        <taxon>Trebouxiophyceae</taxon>
        <taxon>Trebouxiales</taxon>
        <taxon>Trebouxiaceae</taxon>
        <taxon>Myrmecia</taxon>
    </lineage>
</organism>
<protein>
    <recommendedName>
        <fullName evidence="12">Acireductone dioxygenase</fullName>
    </recommendedName>
    <alternativeName>
        <fullName evidence="12">Acireductone dioxygenase (Fe(2+)-requiring)</fullName>
        <shortName evidence="12">ARD'</shortName>
        <shortName evidence="12">Fe-ARD</shortName>
        <ecNumber evidence="12">1.13.11.54</ecNumber>
    </alternativeName>
    <alternativeName>
        <fullName evidence="12">Acireductone dioxygenase (Ni(2+)-requiring)</fullName>
        <shortName evidence="12">ARD</shortName>
        <shortName evidence="12">Ni-ARD</shortName>
        <ecNumber evidence="12">1.13.11.53</ecNumber>
    </alternativeName>
</protein>
<dbReference type="SUPFAM" id="SSF51182">
    <property type="entry name" value="RmlC-like cupins"/>
    <property type="match status" value="1"/>
</dbReference>
<dbReference type="Proteomes" id="UP001489004">
    <property type="component" value="Unassembled WGS sequence"/>
</dbReference>
<dbReference type="GO" id="GO:0010309">
    <property type="term" value="F:acireductone dioxygenase [iron(II)-requiring] activity"/>
    <property type="evidence" value="ECO:0007669"/>
    <property type="project" value="UniProtKB-UniRule"/>
</dbReference>
<keyword evidence="3 12" id="KW-0963">Cytoplasm</keyword>
<dbReference type="GO" id="GO:0019509">
    <property type="term" value="P:L-methionine salvage from methylthioadenosine"/>
    <property type="evidence" value="ECO:0007669"/>
    <property type="project" value="UniProtKB-UniRule"/>
</dbReference>
<dbReference type="GO" id="GO:0005634">
    <property type="term" value="C:nucleus"/>
    <property type="evidence" value="ECO:0007669"/>
    <property type="project" value="UniProtKB-SubCell"/>
</dbReference>
<gene>
    <name evidence="13" type="ORF">WJX72_003977</name>
</gene>
<dbReference type="PANTHER" id="PTHR23418">
    <property type="entry name" value="ACIREDUCTONE DIOXYGENASE"/>
    <property type="match status" value="1"/>
</dbReference>
<comment type="cofactor">
    <cofactor evidence="12">
        <name>Fe(2+)</name>
        <dbReference type="ChEBI" id="CHEBI:29033"/>
    </cofactor>
    <cofactor evidence="12">
        <name>Ni(2+)</name>
        <dbReference type="ChEBI" id="CHEBI:49786"/>
    </cofactor>
    <text evidence="12">Binds either 1 Fe or Ni cation per monomer. Iron-binding promotes an acireductone dioxygenase reaction producing 2-keto-4-methylthiobutyrate, while nickel-binding promotes an acireductone dioxygenase reaction producing 3-(methylsulfanyl)propanoate.</text>
</comment>
<dbReference type="AlphaFoldDB" id="A0AAW1PPM6"/>
<evidence type="ECO:0000256" key="6">
    <source>
        <dbReference type="ARBA" id="ARBA00022723"/>
    </source>
</evidence>
<keyword evidence="11 12" id="KW-0539">Nucleus</keyword>
<dbReference type="GO" id="GO:0005886">
    <property type="term" value="C:plasma membrane"/>
    <property type="evidence" value="ECO:0007669"/>
    <property type="project" value="UniProtKB-SubCell"/>
</dbReference>
<evidence type="ECO:0000256" key="1">
    <source>
        <dbReference type="ARBA" id="ARBA00000428"/>
    </source>
</evidence>
<dbReference type="InterPro" id="IPR011051">
    <property type="entry name" value="RmlC_Cupin_sf"/>
</dbReference>
<comment type="pathway">
    <text evidence="12">Amino-acid biosynthesis; L-methionine biosynthesis via salvage pathway; L-methionine from S-methyl-5-thio-alpha-D-ribose 1-phosphate: step 5/6.</text>
</comment>
<comment type="catalytic activity">
    <reaction evidence="1 12">
        <text>1,2-dihydroxy-5-(methylsulfanyl)pent-1-en-3-one + O2 = 4-methylsulfanyl-2-oxobutanoate + formate + 2 H(+)</text>
        <dbReference type="Rhea" id="RHEA:24504"/>
        <dbReference type="ChEBI" id="CHEBI:15378"/>
        <dbReference type="ChEBI" id="CHEBI:15379"/>
        <dbReference type="ChEBI" id="CHEBI:15740"/>
        <dbReference type="ChEBI" id="CHEBI:16723"/>
        <dbReference type="ChEBI" id="CHEBI:49252"/>
        <dbReference type="EC" id="1.13.11.54"/>
    </reaction>
</comment>
<comment type="function">
    <text evidence="12">Catalyzes 2 different reactions between oxygen and the acireductone 1,2-dihydroxy-3-keto-5-methylthiopentene (DHK-MTPene) depending upon the metal bound in the active site. Fe-containing acireductone dioxygenase (Fe-ARD) produces formate and 2-keto-4-methylthiobutyrate (KMTB), the alpha-ketoacid precursor of methionine in the methionine recycle pathway. Ni-containing acireductone dioxygenase (Ni-ARD) produces methylthiopropionate, carbon monoxide and formate, and does not lie on the methionine recycle pathway.</text>
</comment>
<evidence type="ECO:0000256" key="3">
    <source>
        <dbReference type="ARBA" id="ARBA00022490"/>
    </source>
</evidence>
<evidence type="ECO:0000256" key="7">
    <source>
        <dbReference type="ARBA" id="ARBA00022964"/>
    </source>
</evidence>
<keyword evidence="8 12" id="KW-0560">Oxidoreductase</keyword>
<dbReference type="GO" id="GO:0016151">
    <property type="term" value="F:nickel cation binding"/>
    <property type="evidence" value="ECO:0007669"/>
    <property type="project" value="UniProtKB-UniRule"/>
</dbReference>
<evidence type="ECO:0000256" key="2">
    <source>
        <dbReference type="ARBA" id="ARBA00004413"/>
    </source>
</evidence>
<dbReference type="InterPro" id="IPR004313">
    <property type="entry name" value="ARD"/>
</dbReference>
<dbReference type="GO" id="GO:0005506">
    <property type="term" value="F:iron ion binding"/>
    <property type="evidence" value="ECO:0007669"/>
    <property type="project" value="UniProtKB-UniRule"/>
</dbReference>
<accession>A0AAW1PPM6</accession>
<dbReference type="GO" id="GO:0010308">
    <property type="term" value="F:acireductone dioxygenase (Ni2+-requiring) activity"/>
    <property type="evidence" value="ECO:0007669"/>
    <property type="project" value="UniProtKB-UniRule"/>
</dbReference>
<dbReference type="FunFam" id="2.60.120.10:FF:000031">
    <property type="entry name" value="1,2-dihydroxy-3-keto-5-methylthiopentene dioxygenase"/>
    <property type="match status" value="1"/>
</dbReference>
<name>A0AAW1PPM6_9CHLO</name>
<evidence type="ECO:0000256" key="4">
    <source>
        <dbReference type="ARBA" id="ARBA00022596"/>
    </source>
</evidence>
<dbReference type="Gene3D" id="2.60.120.10">
    <property type="entry name" value="Jelly Rolls"/>
    <property type="match status" value="1"/>
</dbReference>
<keyword evidence="14" id="KW-1185">Reference proteome</keyword>
<keyword evidence="5 12" id="KW-0028">Amino-acid biosynthesis</keyword>
<feature type="binding site" evidence="12">
    <location>
        <position position="152"/>
    </location>
    <ligand>
        <name>Fe(2+)</name>
        <dbReference type="ChEBI" id="CHEBI:29033"/>
        <note>for iron-dependent acireductone dioxygenase activity</note>
    </ligand>
</feature>
<feature type="binding site" evidence="12">
    <location>
        <position position="107"/>
    </location>
    <ligand>
        <name>Fe(2+)</name>
        <dbReference type="ChEBI" id="CHEBI:29033"/>
        <note>for iron-dependent acireductone dioxygenase activity</note>
    </ligand>
</feature>
<dbReference type="Pfam" id="PF03079">
    <property type="entry name" value="ARD"/>
    <property type="match status" value="1"/>
</dbReference>
<dbReference type="PANTHER" id="PTHR23418:SF0">
    <property type="entry name" value="ACIREDUCTONE DIOXYGENASE"/>
    <property type="match status" value="1"/>
</dbReference>
<dbReference type="HAMAP" id="MF_03154">
    <property type="entry name" value="Salvage_MtnD_euk"/>
    <property type="match status" value="1"/>
</dbReference>
<comment type="caution">
    <text evidence="13">The sequence shown here is derived from an EMBL/GenBank/DDBJ whole genome shotgun (WGS) entry which is preliminary data.</text>
</comment>
<comment type="similarity">
    <text evidence="12">Belongs to the acireductone dioxygenase (ARD) family.</text>
</comment>
<dbReference type="GO" id="GO:0005737">
    <property type="term" value="C:cytoplasm"/>
    <property type="evidence" value="ECO:0007669"/>
    <property type="project" value="UniProtKB-SubCell"/>
</dbReference>
<evidence type="ECO:0000313" key="13">
    <source>
        <dbReference type="EMBL" id="KAK9810049.1"/>
    </source>
</evidence>
<feature type="binding site" evidence="12">
    <location>
        <position position="113"/>
    </location>
    <ligand>
        <name>Fe(2+)</name>
        <dbReference type="ChEBI" id="CHEBI:29033"/>
        <note>for iron-dependent acireductone dioxygenase activity</note>
    </ligand>
</feature>
<comment type="catalytic activity">
    <reaction evidence="12">
        <text>1,2-dihydroxy-5-(methylsulfanyl)pent-1-en-3-one + O2 = 3-(methylsulfanyl)propanoate + CO + formate + 2 H(+)</text>
        <dbReference type="Rhea" id="RHEA:14161"/>
        <dbReference type="ChEBI" id="CHEBI:15378"/>
        <dbReference type="ChEBI" id="CHEBI:15379"/>
        <dbReference type="ChEBI" id="CHEBI:15740"/>
        <dbReference type="ChEBI" id="CHEBI:17245"/>
        <dbReference type="ChEBI" id="CHEBI:49016"/>
        <dbReference type="ChEBI" id="CHEBI:49252"/>
        <dbReference type="EC" id="1.13.11.53"/>
    </reaction>
</comment>
<sequence length="202" mass="23444">MAVSEVEYHLAEPQPVEDSELEAWYMDDLPADQRLPHRLKPNRPAGVAQLRKLGVLSWKLNPVQYETDPKLQAICKVRGYSYQDIITVSPEKLPAYEQKIKSFFEEHIHTDEEIRYILDGSGYFDVRDLNDAWIRIACKAGDMIVLPEGIYHRFTLDEGNYTKAMRLFVGEPVWTPYNRPQDQHSSRTKYVERFTAGSIPVQ</sequence>
<evidence type="ECO:0000256" key="10">
    <source>
        <dbReference type="ARBA" id="ARBA00023167"/>
    </source>
</evidence>
<evidence type="ECO:0000256" key="11">
    <source>
        <dbReference type="ARBA" id="ARBA00023242"/>
    </source>
</evidence>
<feature type="binding site" evidence="12">
    <location>
        <position position="152"/>
    </location>
    <ligand>
        <name>Ni(2+)</name>
        <dbReference type="ChEBI" id="CHEBI:49786"/>
        <note>for nickel-dependent acireductone dioxygenase activity</note>
    </ligand>
</feature>
<keyword evidence="9 12" id="KW-0408">Iron</keyword>
<keyword evidence="10 12" id="KW-0486">Methionine biosynthesis</keyword>
<keyword evidence="6 12" id="KW-0479">Metal-binding</keyword>
<dbReference type="InterPro" id="IPR027496">
    <property type="entry name" value="ARD_euk"/>
</dbReference>
<reference evidence="13 14" key="1">
    <citation type="journal article" date="2024" name="Nat. Commun.">
        <title>Phylogenomics reveals the evolutionary origins of lichenization in chlorophyte algae.</title>
        <authorList>
            <person name="Puginier C."/>
            <person name="Libourel C."/>
            <person name="Otte J."/>
            <person name="Skaloud P."/>
            <person name="Haon M."/>
            <person name="Grisel S."/>
            <person name="Petersen M."/>
            <person name="Berrin J.G."/>
            <person name="Delaux P.M."/>
            <person name="Dal Grande F."/>
            <person name="Keller J."/>
        </authorList>
    </citation>
    <scope>NUCLEOTIDE SEQUENCE [LARGE SCALE GENOMIC DNA]</scope>
    <source>
        <strain evidence="13 14">SAG 2043</strain>
    </source>
</reference>
<keyword evidence="7 12" id="KW-0223">Dioxygenase</keyword>
<evidence type="ECO:0000256" key="5">
    <source>
        <dbReference type="ARBA" id="ARBA00022605"/>
    </source>
</evidence>
<proteinExistence type="inferred from homology"/>
<evidence type="ECO:0000313" key="14">
    <source>
        <dbReference type="Proteomes" id="UP001489004"/>
    </source>
</evidence>
<dbReference type="CDD" id="cd02232">
    <property type="entry name" value="cupin_ARD"/>
    <property type="match status" value="1"/>
</dbReference>